<dbReference type="Proteomes" id="UP000825935">
    <property type="component" value="Chromosome 30"/>
</dbReference>
<protein>
    <submittedName>
        <fullName evidence="1">Uncharacterized protein</fullName>
    </submittedName>
</protein>
<name>A0A8T2R2H4_CERRI</name>
<organism evidence="1 2">
    <name type="scientific">Ceratopteris richardii</name>
    <name type="common">Triangle waterfern</name>
    <dbReference type="NCBI Taxonomy" id="49495"/>
    <lineage>
        <taxon>Eukaryota</taxon>
        <taxon>Viridiplantae</taxon>
        <taxon>Streptophyta</taxon>
        <taxon>Embryophyta</taxon>
        <taxon>Tracheophyta</taxon>
        <taxon>Polypodiopsida</taxon>
        <taxon>Polypodiidae</taxon>
        <taxon>Polypodiales</taxon>
        <taxon>Pteridineae</taxon>
        <taxon>Pteridaceae</taxon>
        <taxon>Parkerioideae</taxon>
        <taxon>Ceratopteris</taxon>
    </lineage>
</organism>
<gene>
    <name evidence="1" type="ORF">KP509_30G053700</name>
</gene>
<dbReference type="AlphaFoldDB" id="A0A8T2R2H4"/>
<dbReference type="EMBL" id="CM035435">
    <property type="protein sequence ID" value="KAH7290559.1"/>
    <property type="molecule type" value="Genomic_DNA"/>
</dbReference>
<evidence type="ECO:0000313" key="1">
    <source>
        <dbReference type="EMBL" id="KAH7290559.1"/>
    </source>
</evidence>
<evidence type="ECO:0000313" key="2">
    <source>
        <dbReference type="Proteomes" id="UP000825935"/>
    </source>
</evidence>
<keyword evidence="2" id="KW-1185">Reference proteome</keyword>
<comment type="caution">
    <text evidence="1">The sequence shown here is derived from an EMBL/GenBank/DDBJ whole genome shotgun (WGS) entry which is preliminary data.</text>
</comment>
<accession>A0A8T2R2H4</accession>
<sequence>MVLNVTNCSADMLADEHPFRADEFLQNPPHYVRRSKIFLGCSRCSLYSSFAVRCLVSRDNCRADDCSFANRLRLLHTILTIPSAAAQIMS</sequence>
<reference evidence="1" key="1">
    <citation type="submission" date="2021-08" db="EMBL/GenBank/DDBJ databases">
        <title>WGS assembly of Ceratopteris richardii.</title>
        <authorList>
            <person name="Marchant D.B."/>
            <person name="Chen G."/>
            <person name="Jenkins J."/>
            <person name="Shu S."/>
            <person name="Leebens-Mack J."/>
            <person name="Grimwood J."/>
            <person name="Schmutz J."/>
            <person name="Soltis P."/>
            <person name="Soltis D."/>
            <person name="Chen Z.-H."/>
        </authorList>
    </citation>
    <scope>NUCLEOTIDE SEQUENCE</scope>
    <source>
        <strain evidence="1">Whitten #5841</strain>
        <tissue evidence="1">Leaf</tissue>
    </source>
</reference>
<proteinExistence type="predicted"/>